<dbReference type="SUPFAM" id="SSF89550">
    <property type="entry name" value="PHP domain-like"/>
    <property type="match status" value="1"/>
</dbReference>
<dbReference type="PANTHER" id="PTHR42924:SF3">
    <property type="entry name" value="POLYMERASE_HISTIDINOL PHOSPHATASE N-TERMINAL DOMAIN-CONTAINING PROTEIN"/>
    <property type="match status" value="1"/>
</dbReference>
<dbReference type="Gene3D" id="3.20.20.140">
    <property type="entry name" value="Metal-dependent hydrolases"/>
    <property type="match status" value="1"/>
</dbReference>
<proteinExistence type="predicted"/>
<gene>
    <name evidence="2" type="ORF">KDK92_21900</name>
</gene>
<evidence type="ECO:0000259" key="1">
    <source>
        <dbReference type="SMART" id="SM00481"/>
    </source>
</evidence>
<dbReference type="RefSeq" id="WP_250861542.1">
    <property type="nucleotide sequence ID" value="NZ_JAGSOJ010000006.1"/>
</dbReference>
<keyword evidence="3" id="KW-1185">Reference proteome</keyword>
<dbReference type="GO" id="GO:0004534">
    <property type="term" value="F:5'-3' RNA exonuclease activity"/>
    <property type="evidence" value="ECO:0007669"/>
    <property type="project" value="TreeGrafter"/>
</dbReference>
<dbReference type="Pfam" id="PF02811">
    <property type="entry name" value="PHP"/>
    <property type="match status" value="1"/>
</dbReference>
<dbReference type="CDD" id="cd07432">
    <property type="entry name" value="PHP_HisPPase"/>
    <property type="match status" value="1"/>
</dbReference>
<evidence type="ECO:0000313" key="2">
    <source>
        <dbReference type="EMBL" id="MCM1992374.1"/>
    </source>
</evidence>
<comment type="caution">
    <text evidence="2">The sequence shown here is derived from an EMBL/GenBank/DDBJ whole genome shotgun (WGS) entry which is preliminary data.</text>
</comment>
<dbReference type="PANTHER" id="PTHR42924">
    <property type="entry name" value="EXONUCLEASE"/>
    <property type="match status" value="1"/>
</dbReference>
<dbReference type="InterPro" id="IPR004013">
    <property type="entry name" value="PHP_dom"/>
</dbReference>
<sequence length="244" mass="27666">MEIFVDLHIHSDLSPCGDELMTPSNIVNMAFLKGLDAIAITDHNIGMNIEAAWNLSKERGIILIPGMELQTKEEFHSICLFRDLESFNKFQKFVLARLPNKKNNIEVFGSQHIYDSNDNIVGEYPLMLLNSVNVSIEEAFMEVEKLGGVLIPAHVDRDCYSIINSLGFIPESLDIKAVEVTDLKKFNNTIRLFMDKEYNVIQSSDAHKLENIFERKFKIKVCEMSLNGIIDSLRGITNNVKVGE</sequence>
<name>A0A9J6P8N9_9CLOT</name>
<protein>
    <submittedName>
        <fullName evidence="2">PHP domain-containing protein</fullName>
    </submittedName>
</protein>
<dbReference type="InterPro" id="IPR052018">
    <property type="entry name" value="PHP_domain"/>
</dbReference>
<reference evidence="2" key="1">
    <citation type="journal article" date="2021" name="mSystems">
        <title>Bacteria and Archaea Synergistically Convert Glycine Betaine to Biogenic Methane in the Formosa Cold Seep of the South China Sea.</title>
        <authorList>
            <person name="Li L."/>
            <person name="Zhang W."/>
            <person name="Zhang S."/>
            <person name="Song L."/>
            <person name="Sun Q."/>
            <person name="Zhang H."/>
            <person name="Xiang H."/>
            <person name="Dong X."/>
        </authorList>
    </citation>
    <scope>NUCLEOTIDE SEQUENCE</scope>
    <source>
        <strain evidence="2">ZWT</strain>
    </source>
</reference>
<evidence type="ECO:0000313" key="3">
    <source>
        <dbReference type="Proteomes" id="UP001056429"/>
    </source>
</evidence>
<reference evidence="2" key="2">
    <citation type="submission" date="2021-04" db="EMBL/GenBank/DDBJ databases">
        <authorList>
            <person name="Dong X."/>
        </authorList>
    </citation>
    <scope>NUCLEOTIDE SEQUENCE</scope>
    <source>
        <strain evidence="2">ZWT</strain>
    </source>
</reference>
<organism evidence="2 3">
    <name type="scientific">Oceanirhabdus seepicola</name>
    <dbReference type="NCBI Taxonomy" id="2828781"/>
    <lineage>
        <taxon>Bacteria</taxon>
        <taxon>Bacillati</taxon>
        <taxon>Bacillota</taxon>
        <taxon>Clostridia</taxon>
        <taxon>Eubacteriales</taxon>
        <taxon>Clostridiaceae</taxon>
        <taxon>Oceanirhabdus</taxon>
    </lineage>
</organism>
<dbReference type="AlphaFoldDB" id="A0A9J6P8N9"/>
<dbReference type="GO" id="GO:0035312">
    <property type="term" value="F:5'-3' DNA exonuclease activity"/>
    <property type="evidence" value="ECO:0007669"/>
    <property type="project" value="TreeGrafter"/>
</dbReference>
<dbReference type="InterPro" id="IPR016195">
    <property type="entry name" value="Pol/histidinol_Pase-like"/>
</dbReference>
<feature type="domain" description="Polymerase/histidinol phosphatase N-terminal" evidence="1">
    <location>
        <begin position="5"/>
        <end position="73"/>
    </location>
</feature>
<dbReference type="SMART" id="SM00481">
    <property type="entry name" value="POLIIIAc"/>
    <property type="match status" value="1"/>
</dbReference>
<dbReference type="InterPro" id="IPR003141">
    <property type="entry name" value="Pol/His_phosphatase_N"/>
</dbReference>
<accession>A0A9J6P8N9</accession>
<dbReference type="EMBL" id="JAGSOJ010000006">
    <property type="protein sequence ID" value="MCM1992374.1"/>
    <property type="molecule type" value="Genomic_DNA"/>
</dbReference>
<dbReference type="Proteomes" id="UP001056429">
    <property type="component" value="Unassembled WGS sequence"/>
</dbReference>